<protein>
    <submittedName>
        <fullName evidence="1">Uncharacterized protein</fullName>
    </submittedName>
</protein>
<comment type="caution">
    <text evidence="1">The sequence shown here is derived from an EMBL/GenBank/DDBJ whole genome shotgun (WGS) entry which is preliminary data.</text>
</comment>
<gene>
    <name evidence="1" type="ORF">DFH08DRAFT_1081080</name>
</gene>
<proteinExistence type="predicted"/>
<organism evidence="1 2">
    <name type="scientific">Mycena albidolilacea</name>
    <dbReference type="NCBI Taxonomy" id="1033008"/>
    <lineage>
        <taxon>Eukaryota</taxon>
        <taxon>Fungi</taxon>
        <taxon>Dikarya</taxon>
        <taxon>Basidiomycota</taxon>
        <taxon>Agaricomycotina</taxon>
        <taxon>Agaricomycetes</taxon>
        <taxon>Agaricomycetidae</taxon>
        <taxon>Agaricales</taxon>
        <taxon>Marasmiineae</taxon>
        <taxon>Mycenaceae</taxon>
        <taxon>Mycena</taxon>
    </lineage>
</organism>
<name>A0AAD6ZYT8_9AGAR</name>
<dbReference type="AlphaFoldDB" id="A0AAD6ZYT8"/>
<evidence type="ECO:0000313" key="1">
    <source>
        <dbReference type="EMBL" id="KAJ7346217.1"/>
    </source>
</evidence>
<sequence length="179" mass="19394">MSISSTTSSSPLSNISALDSDAIASFVACSRCVLTRLTLLNSFVPPDEWSTLLPVAETVPTLELIGIFFIEGGDRLLPPNSPLPRLKVLSIVAYEFGRILDQFLESLDAQPTLHCAHLRIISQDRRPNPVSPPGAEVIAALGYLSAAGMRTTLETPTYQWPEDSRNDLHGGKCGLSLIY</sequence>
<keyword evidence="2" id="KW-1185">Reference proteome</keyword>
<evidence type="ECO:0000313" key="2">
    <source>
        <dbReference type="Proteomes" id="UP001218218"/>
    </source>
</evidence>
<reference evidence="1" key="1">
    <citation type="submission" date="2023-03" db="EMBL/GenBank/DDBJ databases">
        <title>Massive genome expansion in bonnet fungi (Mycena s.s.) driven by repeated elements and novel gene families across ecological guilds.</title>
        <authorList>
            <consortium name="Lawrence Berkeley National Laboratory"/>
            <person name="Harder C.B."/>
            <person name="Miyauchi S."/>
            <person name="Viragh M."/>
            <person name="Kuo A."/>
            <person name="Thoen E."/>
            <person name="Andreopoulos B."/>
            <person name="Lu D."/>
            <person name="Skrede I."/>
            <person name="Drula E."/>
            <person name="Henrissat B."/>
            <person name="Morin E."/>
            <person name="Kohler A."/>
            <person name="Barry K."/>
            <person name="LaButti K."/>
            <person name="Morin E."/>
            <person name="Salamov A."/>
            <person name="Lipzen A."/>
            <person name="Mereny Z."/>
            <person name="Hegedus B."/>
            <person name="Baldrian P."/>
            <person name="Stursova M."/>
            <person name="Weitz H."/>
            <person name="Taylor A."/>
            <person name="Grigoriev I.V."/>
            <person name="Nagy L.G."/>
            <person name="Martin F."/>
            <person name="Kauserud H."/>
        </authorList>
    </citation>
    <scope>NUCLEOTIDE SEQUENCE</scope>
    <source>
        <strain evidence="1">CBHHK002</strain>
    </source>
</reference>
<dbReference type="Proteomes" id="UP001218218">
    <property type="component" value="Unassembled WGS sequence"/>
</dbReference>
<accession>A0AAD6ZYT8</accession>
<dbReference type="EMBL" id="JARIHO010000021">
    <property type="protein sequence ID" value="KAJ7346217.1"/>
    <property type="molecule type" value="Genomic_DNA"/>
</dbReference>